<name>A0A6M1RSX5_9BACT</name>
<keyword evidence="2" id="KW-0472">Membrane</keyword>
<organism evidence="3 4">
    <name type="scientific">Limisphaera ngatamarikiensis</name>
    <dbReference type="NCBI Taxonomy" id="1324935"/>
    <lineage>
        <taxon>Bacteria</taxon>
        <taxon>Pseudomonadati</taxon>
        <taxon>Verrucomicrobiota</taxon>
        <taxon>Verrucomicrobiia</taxon>
        <taxon>Limisphaerales</taxon>
        <taxon>Limisphaeraceae</taxon>
        <taxon>Limisphaera</taxon>
    </lineage>
</organism>
<evidence type="ECO:0000256" key="1">
    <source>
        <dbReference type="SAM" id="MobiDB-lite"/>
    </source>
</evidence>
<evidence type="ECO:0000256" key="2">
    <source>
        <dbReference type="SAM" id="Phobius"/>
    </source>
</evidence>
<comment type="caution">
    <text evidence="3">The sequence shown here is derived from an EMBL/GenBank/DDBJ whole genome shotgun (WGS) entry which is preliminary data.</text>
</comment>
<dbReference type="Proteomes" id="UP000477311">
    <property type="component" value="Unassembled WGS sequence"/>
</dbReference>
<feature type="region of interest" description="Disordered" evidence="1">
    <location>
        <begin position="112"/>
        <end position="166"/>
    </location>
</feature>
<evidence type="ECO:0000313" key="3">
    <source>
        <dbReference type="EMBL" id="NGO39735.1"/>
    </source>
</evidence>
<keyword evidence="2" id="KW-0812">Transmembrane</keyword>
<feature type="compositionally biased region" description="Pro residues" evidence="1">
    <location>
        <begin position="137"/>
        <end position="157"/>
    </location>
</feature>
<keyword evidence="4" id="KW-1185">Reference proteome</keyword>
<proteinExistence type="predicted"/>
<dbReference type="RefSeq" id="WP_165107937.1">
    <property type="nucleotide sequence ID" value="NZ_JAAKYA010000071.1"/>
</dbReference>
<sequence>MSLINDALQRVQAVQRARENSDHPTGVDWQPAPVPRSGPAPWILLASGMCLGAGLILVGFWWREHAREQTPAAAATAGAAAVIHGLALQSNPAPALPQTEASGVGVVPARADKPVGLANPPGPVAAASSDRSAAPEAPSPTPTPASPPTGQPEPSPADPLTGPVPLAVPDLKLQGLIYHPERPVAVLNHRSVGPGETVQGWTVVRIEPRCVIVTGYGRTNVLELP</sequence>
<dbReference type="AlphaFoldDB" id="A0A6M1RSX5"/>
<feature type="transmembrane region" description="Helical" evidence="2">
    <location>
        <begin position="42"/>
        <end position="62"/>
    </location>
</feature>
<reference evidence="3 4" key="1">
    <citation type="submission" date="2020-02" db="EMBL/GenBank/DDBJ databases">
        <title>Draft genome sequence of Limisphaera ngatamarikiensis NGM72.4T, a thermophilic Verrucomicrobia grouped in subdivision 3.</title>
        <authorList>
            <person name="Carere C.R."/>
            <person name="Steen J."/>
            <person name="Hugenholtz P."/>
            <person name="Stott M.B."/>
        </authorList>
    </citation>
    <scope>NUCLEOTIDE SEQUENCE [LARGE SCALE GENOMIC DNA]</scope>
    <source>
        <strain evidence="3 4">NGM72.4</strain>
    </source>
</reference>
<evidence type="ECO:0000313" key="4">
    <source>
        <dbReference type="Proteomes" id="UP000477311"/>
    </source>
</evidence>
<accession>A0A6M1RSX5</accession>
<feature type="region of interest" description="Disordered" evidence="1">
    <location>
        <begin position="13"/>
        <end position="33"/>
    </location>
</feature>
<keyword evidence="2" id="KW-1133">Transmembrane helix</keyword>
<protein>
    <submittedName>
        <fullName evidence="3">General secretion pathway protein GspB</fullName>
    </submittedName>
</protein>
<dbReference type="EMBL" id="JAAKYA010000071">
    <property type="protein sequence ID" value="NGO39735.1"/>
    <property type="molecule type" value="Genomic_DNA"/>
</dbReference>
<gene>
    <name evidence="3" type="ORF">G4L39_10065</name>
</gene>